<gene>
    <name evidence="1" type="ORF">C7476_115135</name>
</gene>
<accession>A0A368YIV9</accession>
<sequence length="66" mass="7496">MSEPALEDDDDEVDQLLTKHNGDAHAAIRTLLSEREFLMKKLHYACIAMGHGFARGWKPKTLTSRE</sequence>
<proteinExistence type="predicted"/>
<keyword evidence="2" id="KW-1185">Reference proteome</keyword>
<dbReference type="OrthoDB" id="7924295at2"/>
<evidence type="ECO:0000313" key="2">
    <source>
        <dbReference type="Proteomes" id="UP000253324"/>
    </source>
</evidence>
<evidence type="ECO:0000313" key="1">
    <source>
        <dbReference type="EMBL" id="RCW80170.1"/>
    </source>
</evidence>
<dbReference type="RefSeq" id="WP_114431899.1">
    <property type="nucleotide sequence ID" value="NZ_QPJM01000015.1"/>
</dbReference>
<protein>
    <recommendedName>
        <fullName evidence="3">Dehydrogenase</fullName>
    </recommendedName>
</protein>
<comment type="caution">
    <text evidence="1">The sequence shown here is derived from an EMBL/GenBank/DDBJ whole genome shotgun (WGS) entry which is preliminary data.</text>
</comment>
<reference evidence="1 2" key="1">
    <citation type="submission" date="2018-07" db="EMBL/GenBank/DDBJ databases">
        <title>Genomic Encyclopedia of Type Strains, Phase III (KMG-III): the genomes of soil and plant-associated and newly described type strains.</title>
        <authorList>
            <person name="Whitman W."/>
        </authorList>
    </citation>
    <scope>NUCLEOTIDE SEQUENCE [LARGE SCALE GENOMIC DNA]</scope>
    <source>
        <strain evidence="1 2">31-25a</strain>
    </source>
</reference>
<dbReference type="EMBL" id="QPJM01000015">
    <property type="protein sequence ID" value="RCW80170.1"/>
    <property type="molecule type" value="Genomic_DNA"/>
</dbReference>
<evidence type="ECO:0008006" key="3">
    <source>
        <dbReference type="Google" id="ProtNLM"/>
    </source>
</evidence>
<dbReference type="AlphaFoldDB" id="A0A368YIV9"/>
<dbReference type="Proteomes" id="UP000253324">
    <property type="component" value="Unassembled WGS sequence"/>
</dbReference>
<name>A0A368YIV9_9HYPH</name>
<organism evidence="1 2">
    <name type="scientific">Phyllobacterium bourgognense</name>
    <dbReference type="NCBI Taxonomy" id="314236"/>
    <lineage>
        <taxon>Bacteria</taxon>
        <taxon>Pseudomonadati</taxon>
        <taxon>Pseudomonadota</taxon>
        <taxon>Alphaproteobacteria</taxon>
        <taxon>Hyphomicrobiales</taxon>
        <taxon>Phyllobacteriaceae</taxon>
        <taxon>Phyllobacterium</taxon>
    </lineage>
</organism>